<feature type="region of interest" description="Disordered" evidence="1">
    <location>
        <begin position="37"/>
        <end position="79"/>
    </location>
</feature>
<dbReference type="AlphaFoldDB" id="E4ZXN4"/>
<reference evidence="3" key="1">
    <citation type="journal article" date="2011" name="Nat. Commun.">
        <title>Effector diversification within compartments of the Leptosphaeria maculans genome affected by Repeat-Induced Point mutations.</title>
        <authorList>
            <person name="Rouxel T."/>
            <person name="Grandaubert J."/>
            <person name="Hane J.K."/>
            <person name="Hoede C."/>
            <person name="van de Wouw A.P."/>
            <person name="Couloux A."/>
            <person name="Dominguez V."/>
            <person name="Anthouard V."/>
            <person name="Bally P."/>
            <person name="Bourras S."/>
            <person name="Cozijnsen A.J."/>
            <person name="Ciuffetti L.M."/>
            <person name="Degrave A."/>
            <person name="Dilmaghani A."/>
            <person name="Duret L."/>
            <person name="Fudal I."/>
            <person name="Goodwin S.B."/>
            <person name="Gout L."/>
            <person name="Glaser N."/>
            <person name="Linglin J."/>
            <person name="Kema G.H.J."/>
            <person name="Lapalu N."/>
            <person name="Lawrence C.B."/>
            <person name="May K."/>
            <person name="Meyer M."/>
            <person name="Ollivier B."/>
            <person name="Poulain J."/>
            <person name="Schoch C.L."/>
            <person name="Simon A."/>
            <person name="Spatafora J.W."/>
            <person name="Stachowiak A."/>
            <person name="Turgeon B.G."/>
            <person name="Tyler B.M."/>
            <person name="Vincent D."/>
            <person name="Weissenbach J."/>
            <person name="Amselem J."/>
            <person name="Quesneville H."/>
            <person name="Oliver R.P."/>
            <person name="Wincker P."/>
            <person name="Balesdent M.-H."/>
            <person name="Howlett B.J."/>
        </authorList>
    </citation>
    <scope>NUCLEOTIDE SEQUENCE [LARGE SCALE GENOMIC DNA]</scope>
    <source>
        <strain evidence="3">JN3 / isolate v23.1.3 / race Av1-4-5-6-7-8</strain>
    </source>
</reference>
<dbReference type="EMBL" id="FP929128">
    <property type="protein sequence ID" value="CBX96129.1"/>
    <property type="molecule type" value="Genomic_DNA"/>
</dbReference>
<name>E4ZXN4_LEPMJ</name>
<accession>E4ZXN4</accession>
<dbReference type="HOGENOM" id="CLU_2606465_0_0_1"/>
<evidence type="ECO:0000313" key="2">
    <source>
        <dbReference type="EMBL" id="CBX96129.1"/>
    </source>
</evidence>
<evidence type="ECO:0000256" key="1">
    <source>
        <dbReference type="SAM" id="MobiDB-lite"/>
    </source>
</evidence>
<organism evidence="3">
    <name type="scientific">Leptosphaeria maculans (strain JN3 / isolate v23.1.3 / race Av1-4-5-6-7-8)</name>
    <name type="common">Blackleg fungus</name>
    <name type="synonym">Phoma lingam</name>
    <dbReference type="NCBI Taxonomy" id="985895"/>
    <lineage>
        <taxon>Eukaryota</taxon>
        <taxon>Fungi</taxon>
        <taxon>Dikarya</taxon>
        <taxon>Ascomycota</taxon>
        <taxon>Pezizomycotina</taxon>
        <taxon>Dothideomycetes</taxon>
        <taxon>Pleosporomycetidae</taxon>
        <taxon>Pleosporales</taxon>
        <taxon>Pleosporineae</taxon>
        <taxon>Leptosphaeriaceae</taxon>
        <taxon>Plenodomus</taxon>
        <taxon>Plenodomus lingam/Leptosphaeria maculans species complex</taxon>
    </lineage>
</organism>
<evidence type="ECO:0000313" key="3">
    <source>
        <dbReference type="Proteomes" id="UP000002668"/>
    </source>
</evidence>
<protein>
    <submittedName>
        <fullName evidence="2">Predicted protein</fullName>
    </submittedName>
</protein>
<sequence>MTKGHFDSRCVSRPSEESGALVWARCQVRHASKETWGKVGVGPEAANHRATVTPSGNPTNSPPPPSPMALGSLNSGCSM</sequence>
<keyword evidence="3" id="KW-1185">Reference proteome</keyword>
<dbReference type="InParanoid" id="E4ZXN4"/>
<dbReference type="VEuPathDB" id="FungiDB:LEMA_P110480.1"/>
<gene>
    <name evidence="2" type="ORF">LEMA_P110480.1</name>
</gene>
<proteinExistence type="predicted"/>
<dbReference type="Proteomes" id="UP000002668">
    <property type="component" value="Genome"/>
</dbReference>